<dbReference type="EMBL" id="CAVLGL010000089">
    <property type="protein sequence ID" value="CAK1593866.1"/>
    <property type="molecule type" value="Genomic_DNA"/>
</dbReference>
<dbReference type="Proteomes" id="UP001314205">
    <property type="component" value="Unassembled WGS sequence"/>
</dbReference>
<dbReference type="PANTHER" id="PTHR21391">
    <property type="entry name" value="AT04489P-RELATED"/>
    <property type="match status" value="1"/>
</dbReference>
<protein>
    <recommendedName>
        <fullName evidence="4">Tetratricopeptide repeat protein 25</fullName>
    </recommendedName>
</protein>
<organism evidence="2 3">
    <name type="scientific">Parnassius mnemosyne</name>
    <name type="common">clouded apollo</name>
    <dbReference type="NCBI Taxonomy" id="213953"/>
    <lineage>
        <taxon>Eukaryota</taxon>
        <taxon>Metazoa</taxon>
        <taxon>Ecdysozoa</taxon>
        <taxon>Arthropoda</taxon>
        <taxon>Hexapoda</taxon>
        <taxon>Insecta</taxon>
        <taxon>Pterygota</taxon>
        <taxon>Neoptera</taxon>
        <taxon>Endopterygota</taxon>
        <taxon>Lepidoptera</taxon>
        <taxon>Glossata</taxon>
        <taxon>Ditrysia</taxon>
        <taxon>Papilionoidea</taxon>
        <taxon>Papilionidae</taxon>
        <taxon>Parnassiinae</taxon>
        <taxon>Parnassini</taxon>
        <taxon>Parnassius</taxon>
        <taxon>Driopa</taxon>
    </lineage>
</organism>
<sequence length="593" mass="68453">MEEKPLFGALTVYRERGAHLRRLEQFEKAKASYDEAFKSASEDVRTLTGRSQVCSDAVQPVQAYSDAELALKLEPSNMIARNMQARAMYTMSDFERSVVMNYRGARVRRQPPYFTEGINQGIETIQDCIGVNAGNVMVDFLPLIKQSEVAIIDEHEPQKQSHISRIPHPESKRKLTQMEARKHAMLARVLAMKYLGPMAYDKFFLQRLAEDPRLQSANSKGSILLKNIVKEALRSLSERQEMLRTQRPYYTIKLSEKAESKHQNKYKEEILIREREIGARSAELLLKQIEKSLREKRIMDLMSYAERLQTFLDSKTPRTLPDKEIYIDRLYRAVGEGYLSQHRLSYRLSERGNRRRIAFLMGLPIGRPTSFDSVLGNYPHKFIDVKQATAKVSTALEMCENSTMKCWLMYELARMLSTQKNYALAKFYAKRCQREAQEIGNATWWLNGLFVLMSGDMQQGNANEVRIQVEEAYEYSKKLQDPEQVQAFLSKCAEMVSDAVTADERKAIEQRQRQIVKIMDESQRVETQVLFKRMSTVPQGRRFSVLPQKQEGGELKSERRRRRQRGLSVIPGPEKTLAPAPKSNTPGFQIFDV</sequence>
<accession>A0AAV1LJI9</accession>
<name>A0AAV1LJI9_9NEOP</name>
<keyword evidence="3" id="KW-1185">Reference proteome</keyword>
<proteinExistence type="predicted"/>
<comment type="caution">
    <text evidence="2">The sequence shown here is derived from an EMBL/GenBank/DDBJ whole genome shotgun (WGS) entry which is preliminary data.</text>
</comment>
<dbReference type="Gene3D" id="1.25.40.10">
    <property type="entry name" value="Tetratricopeptide repeat domain"/>
    <property type="match status" value="1"/>
</dbReference>
<dbReference type="AlphaFoldDB" id="A0AAV1LJI9"/>
<evidence type="ECO:0000256" key="1">
    <source>
        <dbReference type="SAM" id="MobiDB-lite"/>
    </source>
</evidence>
<reference evidence="2 3" key="1">
    <citation type="submission" date="2023-11" db="EMBL/GenBank/DDBJ databases">
        <authorList>
            <person name="Hedman E."/>
            <person name="Englund M."/>
            <person name="Stromberg M."/>
            <person name="Nyberg Akerstrom W."/>
            <person name="Nylinder S."/>
            <person name="Jareborg N."/>
            <person name="Kallberg Y."/>
            <person name="Kronander E."/>
        </authorList>
    </citation>
    <scope>NUCLEOTIDE SEQUENCE [LARGE SCALE GENOMIC DNA]</scope>
</reference>
<dbReference type="SUPFAM" id="SSF48452">
    <property type="entry name" value="TPR-like"/>
    <property type="match status" value="1"/>
</dbReference>
<dbReference type="PANTHER" id="PTHR21391:SF0">
    <property type="entry name" value="AT04489P-RELATED"/>
    <property type="match status" value="1"/>
</dbReference>
<feature type="region of interest" description="Disordered" evidence="1">
    <location>
        <begin position="544"/>
        <end position="593"/>
    </location>
</feature>
<evidence type="ECO:0000313" key="3">
    <source>
        <dbReference type="Proteomes" id="UP001314205"/>
    </source>
</evidence>
<dbReference type="InterPro" id="IPR011990">
    <property type="entry name" value="TPR-like_helical_dom_sf"/>
</dbReference>
<evidence type="ECO:0008006" key="4">
    <source>
        <dbReference type="Google" id="ProtNLM"/>
    </source>
</evidence>
<gene>
    <name evidence="2" type="ORF">PARMNEM_LOCUS13590</name>
</gene>
<evidence type="ECO:0000313" key="2">
    <source>
        <dbReference type="EMBL" id="CAK1593866.1"/>
    </source>
</evidence>